<name>A0A1B1A5F9_9RHOB</name>
<accession>A0A1B1A5F9</accession>
<evidence type="ECO:0000256" key="3">
    <source>
        <dbReference type="ARBA" id="ARBA00023163"/>
    </source>
</evidence>
<organism evidence="5 6">
    <name type="scientific">Tritonibacter mobilis F1926</name>
    <dbReference type="NCBI Taxonomy" id="1265309"/>
    <lineage>
        <taxon>Bacteria</taxon>
        <taxon>Pseudomonadati</taxon>
        <taxon>Pseudomonadota</taxon>
        <taxon>Alphaproteobacteria</taxon>
        <taxon>Rhodobacterales</taxon>
        <taxon>Paracoccaceae</taxon>
        <taxon>Tritonibacter</taxon>
    </lineage>
</organism>
<dbReference type="InterPro" id="IPR046348">
    <property type="entry name" value="SIS_dom_sf"/>
</dbReference>
<dbReference type="GeneID" id="28250902"/>
<dbReference type="PANTHER" id="PTHR30514:SF18">
    <property type="entry name" value="RPIR-FAMILY TRANSCRIPTIONAL REGULATOR"/>
    <property type="match status" value="1"/>
</dbReference>
<evidence type="ECO:0000256" key="1">
    <source>
        <dbReference type="ARBA" id="ARBA00023015"/>
    </source>
</evidence>
<dbReference type="STRING" id="1265309.K529_013670"/>
<keyword evidence="1" id="KW-0805">Transcription regulation</keyword>
<dbReference type="OrthoDB" id="3574600at2"/>
<evidence type="ECO:0000313" key="5">
    <source>
        <dbReference type="EMBL" id="ANP41823.1"/>
    </source>
</evidence>
<proteinExistence type="predicted"/>
<dbReference type="GO" id="GO:0097367">
    <property type="term" value="F:carbohydrate derivative binding"/>
    <property type="evidence" value="ECO:0007669"/>
    <property type="project" value="InterPro"/>
</dbReference>
<dbReference type="InterPro" id="IPR035472">
    <property type="entry name" value="RpiR-like_SIS"/>
</dbReference>
<dbReference type="SUPFAM" id="SSF53697">
    <property type="entry name" value="SIS domain"/>
    <property type="match status" value="1"/>
</dbReference>
<dbReference type="CDD" id="cd05013">
    <property type="entry name" value="SIS_RpiR"/>
    <property type="match status" value="1"/>
</dbReference>
<reference evidence="5 6" key="1">
    <citation type="journal article" date="2016" name="ISME J.">
        <title>Global occurrence and heterogeneity of the Roseobacter-clade species Ruegeria mobilis.</title>
        <authorList>
            <person name="Sonnenschein E."/>
            <person name="Gram L."/>
        </authorList>
    </citation>
    <scope>NUCLEOTIDE SEQUENCE [LARGE SCALE GENOMIC DNA]</scope>
    <source>
        <strain evidence="5 6">F1926</strain>
    </source>
</reference>
<dbReference type="AlphaFoldDB" id="A0A1B1A5F9"/>
<dbReference type="InterPro" id="IPR000281">
    <property type="entry name" value="HTH_RpiR"/>
</dbReference>
<dbReference type="GO" id="GO:1901135">
    <property type="term" value="P:carbohydrate derivative metabolic process"/>
    <property type="evidence" value="ECO:0007669"/>
    <property type="project" value="InterPro"/>
</dbReference>
<dbReference type="GO" id="GO:0003700">
    <property type="term" value="F:DNA-binding transcription factor activity"/>
    <property type="evidence" value="ECO:0007669"/>
    <property type="project" value="InterPro"/>
</dbReference>
<evidence type="ECO:0000313" key="6">
    <source>
        <dbReference type="Proteomes" id="UP000013243"/>
    </source>
</evidence>
<dbReference type="InterPro" id="IPR009057">
    <property type="entry name" value="Homeodomain-like_sf"/>
</dbReference>
<dbReference type="Pfam" id="PF01380">
    <property type="entry name" value="SIS"/>
    <property type="match status" value="1"/>
</dbReference>
<dbReference type="InterPro" id="IPR036388">
    <property type="entry name" value="WH-like_DNA-bd_sf"/>
</dbReference>
<dbReference type="RefSeq" id="WP_005616020.1">
    <property type="nucleotide sequence ID" value="NZ_CP015230.1"/>
</dbReference>
<dbReference type="SUPFAM" id="SSF46689">
    <property type="entry name" value="Homeodomain-like"/>
    <property type="match status" value="1"/>
</dbReference>
<evidence type="ECO:0000259" key="4">
    <source>
        <dbReference type="PROSITE" id="PS51071"/>
    </source>
</evidence>
<dbReference type="Pfam" id="PF01418">
    <property type="entry name" value="HTH_6"/>
    <property type="match status" value="1"/>
</dbReference>
<sequence length="285" mass="32355">MPTIAEKLKARESDLTRAERQLSAAILDNYPIPGLGSITELAELAEVSTPTVARMVQKLGFSGYPEFQHALREELREIISNPVEKRAEQTPDLPESHMLNRYAVGVYDNIRATLENVNLDEFDTLCTLLADTDRRVHIAGGRLSGTLAQNFYLHLQMVRRDVFMIPPRASWTHSVLDLLPGDTLILFDIRRYENATLLLAEMAHERGVQVVLFTDQWRSPIQKVAKFTFAARIAVPSAWDSGVALLLLIESIIAKIQEDHWETVKARTDELEAAFDRTRLFRKFT</sequence>
<feature type="domain" description="HTH rpiR-type" evidence="4">
    <location>
        <begin position="2"/>
        <end position="78"/>
    </location>
</feature>
<dbReference type="KEGG" id="rmb:K529_013670"/>
<dbReference type="GO" id="GO:0003677">
    <property type="term" value="F:DNA binding"/>
    <property type="evidence" value="ECO:0007669"/>
    <property type="project" value="UniProtKB-KW"/>
</dbReference>
<gene>
    <name evidence="5" type="ORF">K529_013670</name>
</gene>
<dbReference type="Gene3D" id="1.10.10.10">
    <property type="entry name" value="Winged helix-like DNA-binding domain superfamily/Winged helix DNA-binding domain"/>
    <property type="match status" value="1"/>
</dbReference>
<dbReference type="EMBL" id="CP015230">
    <property type="protein sequence ID" value="ANP41823.1"/>
    <property type="molecule type" value="Genomic_DNA"/>
</dbReference>
<dbReference type="PANTHER" id="PTHR30514">
    <property type="entry name" value="GLUCOKINASE"/>
    <property type="match status" value="1"/>
</dbReference>
<dbReference type="InterPro" id="IPR047640">
    <property type="entry name" value="RpiR-like"/>
</dbReference>
<dbReference type="Gene3D" id="3.40.50.10490">
    <property type="entry name" value="Glucose-6-phosphate isomerase like protein, domain 1"/>
    <property type="match status" value="1"/>
</dbReference>
<dbReference type="Proteomes" id="UP000013243">
    <property type="component" value="Chromosome"/>
</dbReference>
<dbReference type="PROSITE" id="PS51071">
    <property type="entry name" value="HTH_RPIR"/>
    <property type="match status" value="1"/>
</dbReference>
<protein>
    <submittedName>
        <fullName evidence="5">RpiR family transcriptional regulator</fullName>
    </submittedName>
</protein>
<keyword evidence="3" id="KW-0804">Transcription</keyword>
<dbReference type="InterPro" id="IPR001347">
    <property type="entry name" value="SIS_dom"/>
</dbReference>
<keyword evidence="2" id="KW-0238">DNA-binding</keyword>
<evidence type="ECO:0000256" key="2">
    <source>
        <dbReference type="ARBA" id="ARBA00023125"/>
    </source>
</evidence>